<dbReference type="InterPro" id="IPR003399">
    <property type="entry name" value="Mce/MlaD"/>
</dbReference>
<feature type="compositionally biased region" description="Pro residues" evidence="1">
    <location>
        <begin position="371"/>
        <end position="380"/>
    </location>
</feature>
<comment type="caution">
    <text evidence="4">The sequence shown here is derived from an EMBL/GenBank/DDBJ whole genome shotgun (WGS) entry which is preliminary data.</text>
</comment>
<accession>A0A840ISZ4</accession>
<evidence type="ECO:0000256" key="1">
    <source>
        <dbReference type="SAM" id="MobiDB-lite"/>
    </source>
</evidence>
<dbReference type="Proteomes" id="UP000581769">
    <property type="component" value="Unassembled WGS sequence"/>
</dbReference>
<dbReference type="PANTHER" id="PTHR33371">
    <property type="entry name" value="INTERMEMBRANE PHOSPHOLIPID TRANSPORT SYSTEM BINDING PROTEIN MLAD-RELATED"/>
    <property type="match status" value="1"/>
</dbReference>
<dbReference type="InterPro" id="IPR005693">
    <property type="entry name" value="Mce"/>
</dbReference>
<reference evidence="4 5" key="1">
    <citation type="submission" date="2020-08" db="EMBL/GenBank/DDBJ databases">
        <title>Sequencing the genomes of 1000 actinobacteria strains.</title>
        <authorList>
            <person name="Klenk H.-P."/>
        </authorList>
    </citation>
    <scope>NUCLEOTIDE SEQUENCE [LARGE SCALE GENOMIC DNA]</scope>
    <source>
        <strain evidence="4 5">DSM 45859</strain>
    </source>
</reference>
<evidence type="ECO:0000259" key="3">
    <source>
        <dbReference type="Pfam" id="PF11887"/>
    </source>
</evidence>
<keyword evidence="5" id="KW-1185">Reference proteome</keyword>
<dbReference type="NCBIfam" id="TIGR00996">
    <property type="entry name" value="Mtu_fam_mce"/>
    <property type="match status" value="1"/>
</dbReference>
<feature type="domain" description="Mce/MlaD" evidence="2">
    <location>
        <begin position="38"/>
        <end position="114"/>
    </location>
</feature>
<feature type="region of interest" description="Disordered" evidence="1">
    <location>
        <begin position="349"/>
        <end position="413"/>
    </location>
</feature>
<name>A0A840ISZ4_9PSEU</name>
<feature type="compositionally biased region" description="Gly residues" evidence="1">
    <location>
        <begin position="402"/>
        <end position="413"/>
    </location>
</feature>
<gene>
    <name evidence="4" type="ORF">BJY18_002428</name>
</gene>
<dbReference type="PANTHER" id="PTHR33371:SF16">
    <property type="entry name" value="MCE-FAMILY PROTEIN MCE3F"/>
    <property type="match status" value="1"/>
</dbReference>
<dbReference type="InterPro" id="IPR024516">
    <property type="entry name" value="Mce_C"/>
</dbReference>
<organism evidence="4 5">
    <name type="scientific">Amycolatopsis jiangsuensis</name>
    <dbReference type="NCBI Taxonomy" id="1181879"/>
    <lineage>
        <taxon>Bacteria</taxon>
        <taxon>Bacillati</taxon>
        <taxon>Actinomycetota</taxon>
        <taxon>Actinomycetes</taxon>
        <taxon>Pseudonocardiales</taxon>
        <taxon>Pseudonocardiaceae</taxon>
        <taxon>Amycolatopsis</taxon>
    </lineage>
</organism>
<proteinExistence type="predicted"/>
<evidence type="ECO:0000313" key="5">
    <source>
        <dbReference type="Proteomes" id="UP000581769"/>
    </source>
</evidence>
<feature type="domain" description="Mammalian cell entry C-terminal" evidence="3">
    <location>
        <begin position="121"/>
        <end position="289"/>
    </location>
</feature>
<evidence type="ECO:0000313" key="4">
    <source>
        <dbReference type="EMBL" id="MBB4684943.1"/>
    </source>
</evidence>
<dbReference type="RefSeq" id="WP_184780040.1">
    <property type="nucleotide sequence ID" value="NZ_JACHMG010000001.1"/>
</dbReference>
<dbReference type="Pfam" id="PF02470">
    <property type="entry name" value="MlaD"/>
    <property type="match status" value="1"/>
</dbReference>
<dbReference type="Pfam" id="PF11887">
    <property type="entry name" value="Mce4_CUP1"/>
    <property type="match status" value="1"/>
</dbReference>
<feature type="compositionally biased region" description="Low complexity" evidence="1">
    <location>
        <begin position="381"/>
        <end position="401"/>
    </location>
</feature>
<dbReference type="AlphaFoldDB" id="A0A840ISZ4"/>
<dbReference type="GO" id="GO:0005576">
    <property type="term" value="C:extracellular region"/>
    <property type="evidence" value="ECO:0007669"/>
    <property type="project" value="TreeGrafter"/>
</dbReference>
<dbReference type="EMBL" id="JACHMG010000001">
    <property type="protein sequence ID" value="MBB4684943.1"/>
    <property type="molecule type" value="Genomic_DNA"/>
</dbReference>
<sequence>MTTRKTRIQLLVFVLIAVVSVVYAGGHYAGLDRLFGSRGYQVTLQLADSGGIFVNSEVAYRGVTVGRVAKLDLTGHGIDVTLDLDSGGPEIPADLRAQVANRSAVGEQFVDLLPNRDSGPYLENGAVIDQQRTSLPTSPESVLSHLDNLVASVDPGSLKTVVEETYDAFAGSGLQLQKLLDSTGSLTATATQYVPETQGLLGNSRTVFATQERQARNITSFASGLHTIAGQLKSSDPELRTVIDQAPQLSRQISDVLATSGTDLGVLFANSLTTAQITSSRTDALEELLVAYPVISAFAPSTSPDGSGHLGVVFNFFDPASCTKGYEGTKQRPASDTTEAPVNLNAYCAEPPGSPTAVRGSQNAPYAGKPPAIPAAPHPSEPSSSAGKNELPGLLGSLGTPAAGGLGALLGGS</sequence>
<evidence type="ECO:0000259" key="2">
    <source>
        <dbReference type="Pfam" id="PF02470"/>
    </source>
</evidence>
<protein>
    <submittedName>
        <fullName evidence="4">Phospholipid/cholesterol/gamma-HCH transport system substrate-binding protein</fullName>
    </submittedName>
</protein>
<dbReference type="InterPro" id="IPR052336">
    <property type="entry name" value="MlaD_Phospholipid_Transporter"/>
</dbReference>